<dbReference type="GO" id="GO:1901678">
    <property type="term" value="P:iron coordination entity transport"/>
    <property type="evidence" value="ECO:0007669"/>
    <property type="project" value="UniProtKB-ARBA"/>
</dbReference>
<evidence type="ECO:0000256" key="5">
    <source>
        <dbReference type="SAM" id="SignalP"/>
    </source>
</evidence>
<dbReference type="RefSeq" id="WP_069479755.1">
    <property type="nucleotide sequence ID" value="NZ_KV766182.1"/>
</dbReference>
<sequence>MTNFFKKNSLFTGILIFSMLLAACGNQSVPSADKANVDHSNRVLTDSLGNEVTVSESPQRIIAPYLEDHLIALGIKPVAQWSVKGGASIQDYLQESLKDIPTIEFDLPFEAVTSFNPDLIVIGSSEIAEGEKYEQYRKIAPTYVMGAEDNNWRNKLLKVGEIFNQVDKAKEVLTDYDQFAKEAKEDIHNKVGNPSATVIWNINNTIYMVSNTASSGIVLYEDLGLKTPSLVKEISASAAGDWSQVSLEKFVQIDADYLFVINSDRAGSSTLLSDPLLANIPAIKNGHVYEFDQSSSWLYSGAIANRQIIENVLDSIAK</sequence>
<feature type="domain" description="Fe/B12 periplasmic-binding" evidence="6">
    <location>
        <begin position="58"/>
        <end position="318"/>
    </location>
</feature>
<dbReference type="PROSITE" id="PS51257">
    <property type="entry name" value="PROKAR_LIPOPROTEIN"/>
    <property type="match status" value="1"/>
</dbReference>
<name>A0A1E4R216_9BACI</name>
<dbReference type="GO" id="GO:0005886">
    <property type="term" value="C:plasma membrane"/>
    <property type="evidence" value="ECO:0007669"/>
    <property type="project" value="UniProtKB-SubCell"/>
</dbReference>
<dbReference type="GO" id="GO:0030288">
    <property type="term" value="C:outer membrane-bounded periplasmic space"/>
    <property type="evidence" value="ECO:0007669"/>
    <property type="project" value="TreeGrafter"/>
</dbReference>
<dbReference type="InterPro" id="IPR051313">
    <property type="entry name" value="Bact_iron-sidero_bind"/>
</dbReference>
<accession>A0A1E4R216</accession>
<reference evidence="7 8" key="1">
    <citation type="submission" date="2016-09" db="EMBL/GenBank/DDBJ databases">
        <title>Draft genome sequence of the soil isolate, Lysinibacillus fusiformis M5, a potential hypoxanthine producer.</title>
        <authorList>
            <person name="Gallegos-Monterrosa R."/>
            <person name="Maroti G."/>
            <person name="Balint B."/>
            <person name="Kovacs A.T."/>
        </authorList>
    </citation>
    <scope>NUCLEOTIDE SEQUENCE [LARGE SCALE GENOMIC DNA]</scope>
    <source>
        <strain evidence="7 8">M5</strain>
    </source>
</reference>
<dbReference type="InterPro" id="IPR002491">
    <property type="entry name" value="ABC_transptr_periplasmic_BD"/>
</dbReference>
<evidence type="ECO:0000256" key="1">
    <source>
        <dbReference type="ARBA" id="ARBA00004193"/>
    </source>
</evidence>
<comment type="similarity">
    <text evidence="2">Belongs to the bacterial solute-binding protein 8 family.</text>
</comment>
<comment type="subcellular location">
    <subcellularLocation>
        <location evidence="1">Cell membrane</location>
        <topology evidence="1">Lipid-anchor</topology>
    </subcellularLocation>
</comment>
<dbReference type="Pfam" id="PF01497">
    <property type="entry name" value="Peripla_BP_2"/>
    <property type="match status" value="1"/>
</dbReference>
<evidence type="ECO:0000313" key="8">
    <source>
        <dbReference type="Proteomes" id="UP000094784"/>
    </source>
</evidence>
<evidence type="ECO:0000256" key="4">
    <source>
        <dbReference type="ARBA" id="ARBA00022729"/>
    </source>
</evidence>
<evidence type="ECO:0000256" key="2">
    <source>
        <dbReference type="ARBA" id="ARBA00008814"/>
    </source>
</evidence>
<dbReference type="SUPFAM" id="SSF53807">
    <property type="entry name" value="Helical backbone' metal receptor"/>
    <property type="match status" value="1"/>
</dbReference>
<protein>
    <submittedName>
        <fullName evidence="7">ABC transporter substrate-binding protein</fullName>
    </submittedName>
</protein>
<dbReference type="AlphaFoldDB" id="A0A1E4R216"/>
<gene>
    <name evidence="7" type="ORF">BG258_00445</name>
</gene>
<evidence type="ECO:0000313" key="7">
    <source>
        <dbReference type="EMBL" id="ODV54469.1"/>
    </source>
</evidence>
<proteinExistence type="inferred from homology"/>
<dbReference type="Proteomes" id="UP000094784">
    <property type="component" value="Unassembled WGS sequence"/>
</dbReference>
<comment type="caution">
    <text evidence="7">The sequence shown here is derived from an EMBL/GenBank/DDBJ whole genome shotgun (WGS) entry which is preliminary data.</text>
</comment>
<feature type="signal peptide" evidence="5">
    <location>
        <begin position="1"/>
        <end position="22"/>
    </location>
</feature>
<dbReference type="EMBL" id="MECQ01000001">
    <property type="protein sequence ID" value="ODV54469.1"/>
    <property type="molecule type" value="Genomic_DNA"/>
</dbReference>
<organism evidence="7 8">
    <name type="scientific">Lysinibacillus fusiformis</name>
    <dbReference type="NCBI Taxonomy" id="28031"/>
    <lineage>
        <taxon>Bacteria</taxon>
        <taxon>Bacillati</taxon>
        <taxon>Bacillota</taxon>
        <taxon>Bacilli</taxon>
        <taxon>Bacillales</taxon>
        <taxon>Bacillaceae</taxon>
        <taxon>Lysinibacillus</taxon>
    </lineage>
</organism>
<dbReference type="PROSITE" id="PS50983">
    <property type="entry name" value="FE_B12_PBP"/>
    <property type="match status" value="1"/>
</dbReference>
<evidence type="ECO:0000256" key="3">
    <source>
        <dbReference type="ARBA" id="ARBA00022448"/>
    </source>
</evidence>
<dbReference type="Gene3D" id="3.40.50.1980">
    <property type="entry name" value="Nitrogenase molybdenum iron protein domain"/>
    <property type="match status" value="2"/>
</dbReference>
<feature type="chain" id="PRO_5039405741" evidence="5">
    <location>
        <begin position="23"/>
        <end position="318"/>
    </location>
</feature>
<evidence type="ECO:0000259" key="6">
    <source>
        <dbReference type="PROSITE" id="PS50983"/>
    </source>
</evidence>
<keyword evidence="3" id="KW-0813">Transport</keyword>
<dbReference type="OrthoDB" id="2417096at2"/>
<keyword evidence="4 5" id="KW-0732">Signal</keyword>
<dbReference type="PANTHER" id="PTHR30532">
    <property type="entry name" value="IRON III DICITRATE-BINDING PERIPLASMIC PROTEIN"/>
    <property type="match status" value="1"/>
</dbReference>
<dbReference type="PANTHER" id="PTHR30532:SF1">
    <property type="entry name" value="IRON(3+)-HYDROXAMATE-BINDING PROTEIN FHUD"/>
    <property type="match status" value="1"/>
</dbReference>